<evidence type="ECO:0000256" key="2">
    <source>
        <dbReference type="ARBA" id="ARBA00022691"/>
    </source>
</evidence>
<dbReference type="SUPFAM" id="SSF102114">
    <property type="entry name" value="Radical SAM enzymes"/>
    <property type="match status" value="1"/>
</dbReference>
<dbReference type="EMBL" id="QXCT01000001">
    <property type="protein sequence ID" value="MDW9251544.1"/>
    <property type="molecule type" value="Genomic_DNA"/>
</dbReference>
<accession>A0AAW9CUU5</accession>
<keyword evidence="3" id="KW-0479">Metal-binding</keyword>
<evidence type="ECO:0000313" key="7">
    <source>
        <dbReference type="EMBL" id="MDW9251544.1"/>
    </source>
</evidence>
<dbReference type="PROSITE" id="PS51918">
    <property type="entry name" value="RADICAL_SAM"/>
    <property type="match status" value="1"/>
</dbReference>
<evidence type="ECO:0000256" key="3">
    <source>
        <dbReference type="ARBA" id="ARBA00022723"/>
    </source>
</evidence>
<dbReference type="InterPro" id="IPR007197">
    <property type="entry name" value="rSAM"/>
</dbReference>
<dbReference type="Gene3D" id="3.20.20.70">
    <property type="entry name" value="Aldolase class I"/>
    <property type="match status" value="1"/>
</dbReference>
<dbReference type="Proteomes" id="UP001272137">
    <property type="component" value="Unassembled WGS sequence"/>
</dbReference>
<protein>
    <submittedName>
        <fullName evidence="7">Radical SAM additional 4Fe4S-binding SPASM domain protein</fullName>
    </submittedName>
</protein>
<dbReference type="SFLD" id="SFLDG01386">
    <property type="entry name" value="main_SPASM_domain-containing"/>
    <property type="match status" value="1"/>
</dbReference>
<gene>
    <name evidence="7" type="ORF">C7S16_4686</name>
</gene>
<dbReference type="InterPro" id="IPR058240">
    <property type="entry name" value="rSAM_sf"/>
</dbReference>
<dbReference type="Pfam" id="PF04055">
    <property type="entry name" value="Radical_SAM"/>
    <property type="match status" value="1"/>
</dbReference>
<evidence type="ECO:0000313" key="8">
    <source>
        <dbReference type="Proteomes" id="UP001272137"/>
    </source>
</evidence>
<comment type="cofactor">
    <cofactor evidence="1">
        <name>[4Fe-4S] cluster</name>
        <dbReference type="ChEBI" id="CHEBI:49883"/>
    </cofactor>
</comment>
<dbReference type="InterPro" id="IPR023885">
    <property type="entry name" value="4Fe4S-binding_SPASM_dom"/>
</dbReference>
<dbReference type="RefSeq" id="WP_019255046.1">
    <property type="nucleotide sequence ID" value="NZ_JANUQN010000022.1"/>
</dbReference>
<proteinExistence type="predicted"/>
<organism evidence="7 8">
    <name type="scientific">Burkholderia thailandensis</name>
    <dbReference type="NCBI Taxonomy" id="57975"/>
    <lineage>
        <taxon>Bacteria</taxon>
        <taxon>Pseudomonadati</taxon>
        <taxon>Pseudomonadota</taxon>
        <taxon>Betaproteobacteria</taxon>
        <taxon>Burkholderiales</taxon>
        <taxon>Burkholderiaceae</taxon>
        <taxon>Burkholderia</taxon>
        <taxon>pseudomallei group</taxon>
    </lineage>
</organism>
<dbReference type="GO" id="GO:0046872">
    <property type="term" value="F:metal ion binding"/>
    <property type="evidence" value="ECO:0007669"/>
    <property type="project" value="UniProtKB-KW"/>
</dbReference>
<evidence type="ECO:0000256" key="4">
    <source>
        <dbReference type="ARBA" id="ARBA00023004"/>
    </source>
</evidence>
<dbReference type="SFLD" id="SFLDG01067">
    <property type="entry name" value="SPASM/twitch_domain_containing"/>
    <property type="match status" value="1"/>
</dbReference>
<dbReference type="GO" id="GO:0051536">
    <property type="term" value="F:iron-sulfur cluster binding"/>
    <property type="evidence" value="ECO:0007669"/>
    <property type="project" value="UniProtKB-KW"/>
</dbReference>
<keyword evidence="2" id="KW-0949">S-adenosyl-L-methionine</keyword>
<comment type="caution">
    <text evidence="7">The sequence shown here is derived from an EMBL/GenBank/DDBJ whole genome shotgun (WGS) entry which is preliminary data.</text>
</comment>
<keyword evidence="4" id="KW-0408">Iron</keyword>
<dbReference type="GO" id="GO:0003824">
    <property type="term" value="F:catalytic activity"/>
    <property type="evidence" value="ECO:0007669"/>
    <property type="project" value="InterPro"/>
</dbReference>
<keyword evidence="5" id="KW-0411">Iron-sulfur</keyword>
<feature type="domain" description="Radical SAM core" evidence="6">
    <location>
        <begin position="176"/>
        <end position="395"/>
    </location>
</feature>
<dbReference type="InterPro" id="IPR013785">
    <property type="entry name" value="Aldolase_TIM"/>
</dbReference>
<evidence type="ECO:0000256" key="5">
    <source>
        <dbReference type="ARBA" id="ARBA00023014"/>
    </source>
</evidence>
<dbReference type="PANTHER" id="PTHR11228">
    <property type="entry name" value="RADICAL SAM DOMAIN PROTEIN"/>
    <property type="match status" value="1"/>
</dbReference>
<reference evidence="7" key="1">
    <citation type="submission" date="2018-08" db="EMBL/GenBank/DDBJ databases">
        <title>Identification of Burkholderia cepacia strains that express a Burkholderia pseudomallei-like capsular polysaccharide.</title>
        <authorList>
            <person name="Burtnick M.N."/>
            <person name="Vongsouvath M."/>
            <person name="Newton P."/>
            <person name="Wuthiekanun V."/>
            <person name="Limmathurotsakul D."/>
            <person name="Brett P.J."/>
            <person name="Chantratita N."/>
            <person name="Dance D.A."/>
        </authorList>
    </citation>
    <scope>NUCLEOTIDE SEQUENCE</scope>
    <source>
        <strain evidence="7">SBXCC001</strain>
    </source>
</reference>
<name>A0AAW9CUU5_BURTH</name>
<evidence type="ECO:0000256" key="1">
    <source>
        <dbReference type="ARBA" id="ARBA00001966"/>
    </source>
</evidence>
<dbReference type="CDD" id="cd01335">
    <property type="entry name" value="Radical_SAM"/>
    <property type="match status" value="1"/>
</dbReference>
<dbReference type="AlphaFoldDB" id="A0AAW9CUU5"/>
<dbReference type="InterPro" id="IPR050377">
    <property type="entry name" value="Radical_SAM_PqqE_MftC-like"/>
</dbReference>
<dbReference type="NCBIfam" id="TIGR04085">
    <property type="entry name" value="rSAM_more_4Fe4S"/>
    <property type="match status" value="1"/>
</dbReference>
<dbReference type="PANTHER" id="PTHR11228:SF35">
    <property type="entry name" value="MOLYBDENUM COFACTOR BIOSYNTHESIS PROTEIN A-RELATED"/>
    <property type="match status" value="1"/>
</dbReference>
<dbReference type="SFLD" id="SFLDS00029">
    <property type="entry name" value="Radical_SAM"/>
    <property type="match status" value="1"/>
</dbReference>
<sequence length="516" mass="56538">MRSTSAGDEHIVARIPVSMLRLERRLAPFNSYAPPDPNGLAPSIIEGKRELDRLTLNELSGVSDACRRAAPASQTDDGRYFISRSSALPLPPVLSHRALGGVHLWIGVEEGIAIVLDDNEHALFLQLRDGTTLSQLADTLRQSTPERDGWAVIYALIGRLAVSGFIRGIDGYTDRWLPSPGRFMRLHLTQRCNLTCVHCYADSSPYVTSEGEISVDRWSRLIDEFADAGGERVLFTGGEALIYKGCDLLIRKAHERALDVTLFSNGLLIDRYLDLIRACVDQVQISIDGPDAQTNDAIRGPGSFARAKHAVDTLIAAGVRVRISMVVMASNLAAMQRDFVRFASQWPRGAVEFRLGYGVAHHGRGEELGDPLGIDDVRPVVDALLEAVEGDGGPRIARSTKGCGYAEQIVVAHDGTVHPCHLLDGAVTHIDKQSIPDLIQLLQQTSHDYDVDHTVGCNRCDIRNLCGGTCRILNGKTTGNRRIANCTASDKLHRLHNLVETFSQTQTPQALAHEWE</sequence>
<evidence type="ECO:0000259" key="6">
    <source>
        <dbReference type="PROSITE" id="PS51918"/>
    </source>
</evidence>